<feature type="non-terminal residue" evidence="1">
    <location>
        <position position="1"/>
    </location>
</feature>
<proteinExistence type="predicted"/>
<gene>
    <name evidence="1" type="ORF">MSPICULIGERA_LOCUS21180</name>
</gene>
<accession>A0AA36D951</accession>
<reference evidence="1" key="1">
    <citation type="submission" date="2023-06" db="EMBL/GenBank/DDBJ databases">
        <authorList>
            <person name="Delattre M."/>
        </authorList>
    </citation>
    <scope>NUCLEOTIDE SEQUENCE</scope>
    <source>
        <strain evidence="1">AF72</strain>
    </source>
</reference>
<name>A0AA36D951_9BILA</name>
<protein>
    <submittedName>
        <fullName evidence="1">Uncharacterized protein</fullName>
    </submittedName>
</protein>
<comment type="caution">
    <text evidence="1">The sequence shown here is derived from an EMBL/GenBank/DDBJ whole genome shotgun (WGS) entry which is preliminary data.</text>
</comment>
<evidence type="ECO:0000313" key="2">
    <source>
        <dbReference type="Proteomes" id="UP001177023"/>
    </source>
</evidence>
<organism evidence="1 2">
    <name type="scientific">Mesorhabditis spiculigera</name>
    <dbReference type="NCBI Taxonomy" id="96644"/>
    <lineage>
        <taxon>Eukaryota</taxon>
        <taxon>Metazoa</taxon>
        <taxon>Ecdysozoa</taxon>
        <taxon>Nematoda</taxon>
        <taxon>Chromadorea</taxon>
        <taxon>Rhabditida</taxon>
        <taxon>Rhabditina</taxon>
        <taxon>Rhabditomorpha</taxon>
        <taxon>Rhabditoidea</taxon>
        <taxon>Rhabditidae</taxon>
        <taxon>Mesorhabditinae</taxon>
        <taxon>Mesorhabditis</taxon>
    </lineage>
</organism>
<dbReference type="Proteomes" id="UP001177023">
    <property type="component" value="Unassembled WGS sequence"/>
</dbReference>
<dbReference type="AlphaFoldDB" id="A0AA36D951"/>
<evidence type="ECO:0000313" key="1">
    <source>
        <dbReference type="EMBL" id="CAJ0583066.1"/>
    </source>
</evidence>
<keyword evidence="2" id="KW-1185">Reference proteome</keyword>
<dbReference type="EMBL" id="CATQJA010002665">
    <property type="protein sequence ID" value="CAJ0583066.1"/>
    <property type="molecule type" value="Genomic_DNA"/>
</dbReference>
<sequence>MRSLLVLFLFFVACLAISKRSTDECSAKCVGGRMTMTCCECIGCHQGMRFGKRAEAPMFYDMPQEPVIQLYEIDDNSYMLPIVRQQRSPRYIFY</sequence>